<dbReference type="GeneID" id="36552923"/>
<comment type="caution">
    <text evidence="9">The sequence shown here is derived from an EMBL/GenBank/DDBJ whole genome shotgun (WGS) entry which is preliminary data.</text>
</comment>
<feature type="compositionally biased region" description="Basic and acidic residues" evidence="7">
    <location>
        <begin position="41"/>
        <end position="58"/>
    </location>
</feature>
<dbReference type="InterPro" id="IPR036259">
    <property type="entry name" value="MFS_trans_sf"/>
</dbReference>
<dbReference type="PANTHER" id="PTHR23501:SF107">
    <property type="entry name" value="TRANSPORTER, PUTATIVE (AFU_ORTHOLOGUE AFUA_7G04730)-RELATED"/>
    <property type="match status" value="1"/>
</dbReference>
<feature type="transmembrane region" description="Helical" evidence="8">
    <location>
        <begin position="182"/>
        <end position="200"/>
    </location>
</feature>
<evidence type="ECO:0000256" key="7">
    <source>
        <dbReference type="SAM" id="MobiDB-lite"/>
    </source>
</evidence>
<reference evidence="9 10" key="1">
    <citation type="submission" date="2016-12" db="EMBL/GenBank/DDBJ databases">
        <title>The genomes of Aspergillus section Nigri reveals drivers in fungal speciation.</title>
        <authorList>
            <consortium name="DOE Joint Genome Institute"/>
            <person name="Vesth T.C."/>
            <person name="Nybo J."/>
            <person name="Theobald S."/>
            <person name="Brandl J."/>
            <person name="Frisvad J.C."/>
            <person name="Nielsen K.F."/>
            <person name="Lyhne E.K."/>
            <person name="Kogle M.E."/>
            <person name="Kuo A."/>
            <person name="Riley R."/>
            <person name="Clum A."/>
            <person name="Nolan M."/>
            <person name="Lipzen A."/>
            <person name="Salamov A."/>
            <person name="Henrissat B."/>
            <person name="Wiebenga A."/>
            <person name="De Vries R.P."/>
            <person name="Grigoriev I.V."/>
            <person name="Mortensen U.H."/>
            <person name="Andersen M.R."/>
            <person name="Baker S.E."/>
        </authorList>
    </citation>
    <scope>NUCLEOTIDE SEQUENCE [LARGE SCALE GENOMIC DNA]</scope>
    <source>
        <strain evidence="9 10">IBT 23096</strain>
    </source>
</reference>
<name>A0A2I2GMU1_9EURO</name>
<feature type="transmembrane region" description="Helical" evidence="8">
    <location>
        <begin position="122"/>
        <end position="141"/>
    </location>
</feature>
<evidence type="ECO:0000313" key="10">
    <source>
        <dbReference type="Proteomes" id="UP000234275"/>
    </source>
</evidence>
<evidence type="ECO:0000256" key="6">
    <source>
        <dbReference type="ARBA" id="ARBA00023136"/>
    </source>
</evidence>
<dbReference type="GO" id="GO:0005886">
    <property type="term" value="C:plasma membrane"/>
    <property type="evidence" value="ECO:0007669"/>
    <property type="project" value="TreeGrafter"/>
</dbReference>
<evidence type="ECO:0000313" key="9">
    <source>
        <dbReference type="EMBL" id="PLB54202.1"/>
    </source>
</evidence>
<dbReference type="PANTHER" id="PTHR23501">
    <property type="entry name" value="MAJOR FACILITATOR SUPERFAMILY"/>
    <property type="match status" value="1"/>
</dbReference>
<evidence type="ECO:0000256" key="3">
    <source>
        <dbReference type="ARBA" id="ARBA00022448"/>
    </source>
</evidence>
<dbReference type="OrthoDB" id="4078873at2759"/>
<sequence length="609" mass="66636">MGVLEMIRGRDNTAAVSDLAGTEDHQPKQNSPENPDTSGSDSDRKSLEARNEKEIEAHPGEVTEGAQLGIQRAEAAALVWSKKALIITYAWIWVSFFMLALQSSISSIAQQTAYAKFQSAPAVSTANILATIVGGVLKLPIAKTLNLWGRAEGLCASVAVYILGIIILAACDGPSSYSAGYVIYWVGYDGIYLILQVFLADTSGLRNRAFAFAFANTPFICTAFTGSLAGQNFVQNTGGWRWAYGAFTIIMPFVFLPLAVVFKYYEKKALKSGVFNPPKSGRTTTQSILHYWHQFDVVGALLLMAGWILILLPFSLASYGRAEYKSATFICMIIFGFFTLLLFAAWEKFVARVHFINYELLKKRTVLGACTNSAILNFSFYCWDLYFLNFCTVVYDLSQGMAGYMMQIYNVGSCFWGVVIGLWMRFTKEFKWTSLCFGLPLLILGAGLMIKFRGDGGTDDIGYLIMCQIFIAFGGGTLVIGNEMGVMAAADREGVPMMLSVLGLFSSLGGAIGQAVQAAIYNNLFVEALESALPASEKSQAMQISLDGYLVQQTYPVGSEKRNAVNYAWGYSQKYGAIAATAVLALSIPAIAIWKNYRLNKKQNKGTVL</sequence>
<feature type="transmembrane region" description="Helical" evidence="8">
    <location>
        <begin position="575"/>
        <end position="594"/>
    </location>
</feature>
<feature type="transmembrane region" description="Helical" evidence="8">
    <location>
        <begin position="209"/>
        <end position="230"/>
    </location>
</feature>
<dbReference type="GO" id="GO:0022857">
    <property type="term" value="F:transmembrane transporter activity"/>
    <property type="evidence" value="ECO:0007669"/>
    <property type="project" value="InterPro"/>
</dbReference>
<feature type="transmembrane region" description="Helical" evidence="8">
    <location>
        <begin position="408"/>
        <end position="425"/>
    </location>
</feature>
<keyword evidence="6 8" id="KW-0472">Membrane</keyword>
<dbReference type="FunFam" id="1.20.1250.20:FF:000284">
    <property type="entry name" value="Siderophore iron transporter mirB"/>
    <property type="match status" value="1"/>
</dbReference>
<keyword evidence="4 8" id="KW-0812">Transmembrane</keyword>
<feature type="transmembrane region" description="Helical" evidence="8">
    <location>
        <begin position="366"/>
        <end position="388"/>
    </location>
</feature>
<accession>A0A2I2GMU1</accession>
<keyword evidence="3" id="KW-0813">Transport</keyword>
<dbReference type="Gene3D" id="1.20.1250.20">
    <property type="entry name" value="MFS general substrate transporter like domains"/>
    <property type="match status" value="1"/>
</dbReference>
<feature type="transmembrane region" description="Helical" evidence="8">
    <location>
        <begin position="242"/>
        <end position="262"/>
    </location>
</feature>
<evidence type="ECO:0000256" key="4">
    <source>
        <dbReference type="ARBA" id="ARBA00022692"/>
    </source>
</evidence>
<comment type="subcellular location">
    <subcellularLocation>
        <location evidence="1">Membrane</location>
        <topology evidence="1">Multi-pass membrane protein</topology>
    </subcellularLocation>
</comment>
<feature type="compositionally biased region" description="Polar residues" evidence="7">
    <location>
        <begin position="28"/>
        <end position="40"/>
    </location>
</feature>
<evidence type="ECO:0000256" key="2">
    <source>
        <dbReference type="ARBA" id="ARBA00008335"/>
    </source>
</evidence>
<gene>
    <name evidence="9" type="ORF">P170DRAFT_372951</name>
</gene>
<comment type="similarity">
    <text evidence="2">Belongs to the major facilitator superfamily.</text>
</comment>
<evidence type="ECO:0000256" key="8">
    <source>
        <dbReference type="SAM" id="Phobius"/>
    </source>
</evidence>
<dbReference type="VEuPathDB" id="FungiDB:P170DRAFT_372951"/>
<evidence type="ECO:0000256" key="1">
    <source>
        <dbReference type="ARBA" id="ARBA00004141"/>
    </source>
</evidence>
<dbReference type="InterPro" id="IPR011701">
    <property type="entry name" value="MFS"/>
</dbReference>
<keyword evidence="5 8" id="KW-1133">Transmembrane helix</keyword>
<feature type="transmembrane region" description="Helical" evidence="8">
    <location>
        <begin position="462"/>
        <end position="480"/>
    </location>
</feature>
<dbReference type="STRING" id="1392250.A0A2I2GMU1"/>
<feature type="transmembrane region" description="Helical" evidence="8">
    <location>
        <begin position="501"/>
        <end position="521"/>
    </location>
</feature>
<dbReference type="AlphaFoldDB" id="A0A2I2GMU1"/>
<dbReference type="Pfam" id="PF07690">
    <property type="entry name" value="MFS_1"/>
    <property type="match status" value="1"/>
</dbReference>
<protein>
    <submittedName>
        <fullName evidence="9">Siderochrome-iron transporter</fullName>
    </submittedName>
</protein>
<feature type="transmembrane region" description="Helical" evidence="8">
    <location>
        <begin position="297"/>
        <end position="320"/>
    </location>
</feature>
<dbReference type="RefSeq" id="XP_024709504.1">
    <property type="nucleotide sequence ID" value="XM_024845223.1"/>
</dbReference>
<dbReference type="SUPFAM" id="SSF103473">
    <property type="entry name" value="MFS general substrate transporter"/>
    <property type="match status" value="1"/>
</dbReference>
<feature type="transmembrane region" description="Helical" evidence="8">
    <location>
        <begin position="153"/>
        <end position="170"/>
    </location>
</feature>
<dbReference type="Proteomes" id="UP000234275">
    <property type="component" value="Unassembled WGS sequence"/>
</dbReference>
<feature type="transmembrane region" description="Helical" evidence="8">
    <location>
        <begin position="432"/>
        <end position="450"/>
    </location>
</feature>
<proteinExistence type="inferred from homology"/>
<evidence type="ECO:0000256" key="5">
    <source>
        <dbReference type="ARBA" id="ARBA00022989"/>
    </source>
</evidence>
<organism evidence="9 10">
    <name type="scientific">Aspergillus steynii IBT 23096</name>
    <dbReference type="NCBI Taxonomy" id="1392250"/>
    <lineage>
        <taxon>Eukaryota</taxon>
        <taxon>Fungi</taxon>
        <taxon>Dikarya</taxon>
        <taxon>Ascomycota</taxon>
        <taxon>Pezizomycotina</taxon>
        <taxon>Eurotiomycetes</taxon>
        <taxon>Eurotiomycetidae</taxon>
        <taxon>Eurotiales</taxon>
        <taxon>Aspergillaceae</taxon>
        <taxon>Aspergillus</taxon>
        <taxon>Aspergillus subgen. Circumdati</taxon>
    </lineage>
</organism>
<feature type="transmembrane region" description="Helical" evidence="8">
    <location>
        <begin position="326"/>
        <end position="346"/>
    </location>
</feature>
<feature type="region of interest" description="Disordered" evidence="7">
    <location>
        <begin position="1"/>
        <end position="58"/>
    </location>
</feature>
<feature type="transmembrane region" description="Helical" evidence="8">
    <location>
        <begin position="84"/>
        <end position="102"/>
    </location>
</feature>
<keyword evidence="10" id="KW-1185">Reference proteome</keyword>
<dbReference type="EMBL" id="MSFO01000001">
    <property type="protein sequence ID" value="PLB54202.1"/>
    <property type="molecule type" value="Genomic_DNA"/>
</dbReference>